<reference evidence="3" key="1">
    <citation type="journal article" date="2019" name="Int. J. Syst. Evol. Microbiol.">
        <title>The Global Catalogue of Microorganisms (GCM) 10K type strain sequencing project: providing services to taxonomists for standard genome sequencing and annotation.</title>
        <authorList>
            <consortium name="The Broad Institute Genomics Platform"/>
            <consortium name="The Broad Institute Genome Sequencing Center for Infectious Disease"/>
            <person name="Wu L."/>
            <person name="Ma J."/>
        </authorList>
    </citation>
    <scope>NUCLEOTIDE SEQUENCE [LARGE SCALE GENOMIC DNA]</scope>
    <source>
        <strain evidence="3">CGMCC 1.3601</strain>
    </source>
</reference>
<dbReference type="Proteomes" id="UP000658754">
    <property type="component" value="Unassembled WGS sequence"/>
</dbReference>
<evidence type="ECO:0000313" key="3">
    <source>
        <dbReference type="Proteomes" id="UP000658754"/>
    </source>
</evidence>
<proteinExistence type="predicted"/>
<protein>
    <submittedName>
        <fullName evidence="2">Uncharacterized protein</fullName>
    </submittedName>
</protein>
<evidence type="ECO:0000256" key="1">
    <source>
        <dbReference type="SAM" id="MobiDB-lite"/>
    </source>
</evidence>
<organism evidence="2 3">
    <name type="scientific">Pseudarthrobacter scleromae</name>
    <dbReference type="NCBI Taxonomy" id="158897"/>
    <lineage>
        <taxon>Bacteria</taxon>
        <taxon>Bacillati</taxon>
        <taxon>Actinomycetota</taxon>
        <taxon>Actinomycetes</taxon>
        <taxon>Micrococcales</taxon>
        <taxon>Micrococcaceae</taxon>
        <taxon>Pseudarthrobacter</taxon>
    </lineage>
</organism>
<keyword evidence="3" id="KW-1185">Reference proteome</keyword>
<sequence length="73" mass="7588">MDMGITLKIPGCRAGSPAIVTPRWYTWTGSGARLSGNALAGRLTTGATKAPAHMEDGSFVNRASGSGRDNPRI</sequence>
<comment type="caution">
    <text evidence="2">The sequence shown here is derived from an EMBL/GenBank/DDBJ whole genome shotgun (WGS) entry which is preliminary data.</text>
</comment>
<gene>
    <name evidence="2" type="ORF">GCM10007175_10740</name>
</gene>
<name>A0ABQ2CDA6_9MICC</name>
<feature type="region of interest" description="Disordered" evidence="1">
    <location>
        <begin position="46"/>
        <end position="73"/>
    </location>
</feature>
<evidence type="ECO:0000313" key="2">
    <source>
        <dbReference type="EMBL" id="GGI75588.1"/>
    </source>
</evidence>
<dbReference type="EMBL" id="BMKV01000002">
    <property type="protein sequence ID" value="GGI75588.1"/>
    <property type="molecule type" value="Genomic_DNA"/>
</dbReference>
<accession>A0ABQ2CDA6</accession>